<dbReference type="OrthoDB" id="2442978at2759"/>
<feature type="non-terminal residue" evidence="1">
    <location>
        <position position="1"/>
    </location>
</feature>
<feature type="non-terminal residue" evidence="1">
    <location>
        <position position="392"/>
    </location>
</feature>
<reference evidence="1" key="1">
    <citation type="submission" date="2021-06" db="EMBL/GenBank/DDBJ databases">
        <authorList>
            <person name="Kallberg Y."/>
            <person name="Tangrot J."/>
            <person name="Rosling A."/>
        </authorList>
    </citation>
    <scope>NUCLEOTIDE SEQUENCE</scope>
    <source>
        <strain evidence="1">CL551</strain>
    </source>
</reference>
<name>A0A9N9HZD2_9GLOM</name>
<dbReference type="EMBL" id="CAJVPV010020091">
    <property type="protein sequence ID" value="CAG8713547.1"/>
    <property type="molecule type" value="Genomic_DNA"/>
</dbReference>
<gene>
    <name evidence="1" type="ORF">AMORRO_LOCUS12850</name>
</gene>
<comment type="caution">
    <text evidence="1">The sequence shown here is derived from an EMBL/GenBank/DDBJ whole genome shotgun (WGS) entry which is preliminary data.</text>
</comment>
<accession>A0A9N9HZD2</accession>
<protein>
    <submittedName>
        <fullName evidence="1">11775_t:CDS:1</fullName>
    </submittedName>
</protein>
<proteinExistence type="predicted"/>
<organism evidence="1 2">
    <name type="scientific">Acaulospora morrowiae</name>
    <dbReference type="NCBI Taxonomy" id="94023"/>
    <lineage>
        <taxon>Eukaryota</taxon>
        <taxon>Fungi</taxon>
        <taxon>Fungi incertae sedis</taxon>
        <taxon>Mucoromycota</taxon>
        <taxon>Glomeromycotina</taxon>
        <taxon>Glomeromycetes</taxon>
        <taxon>Diversisporales</taxon>
        <taxon>Acaulosporaceae</taxon>
        <taxon>Acaulospora</taxon>
    </lineage>
</organism>
<keyword evidence="2" id="KW-1185">Reference proteome</keyword>
<dbReference type="Proteomes" id="UP000789342">
    <property type="component" value="Unassembled WGS sequence"/>
</dbReference>
<evidence type="ECO:0000313" key="1">
    <source>
        <dbReference type="EMBL" id="CAG8713547.1"/>
    </source>
</evidence>
<dbReference type="AlphaFoldDB" id="A0A9N9HZD2"/>
<evidence type="ECO:0000313" key="2">
    <source>
        <dbReference type="Proteomes" id="UP000789342"/>
    </source>
</evidence>
<sequence length="392" mass="45919">NIQTRGEGVFVATWLDGRRMMTSESGRYVQSRKIHSTIDLMILSDSREDCMDFLKIFRHHMQSESEKLVYGLTQNSSSNKYMMLFDYERDPMYGMCSKCSRHNTSKVWCLSCDPHTMTQGWTSGNDEVDNCIKDLQLKTTEYENIVEWVPFDRLDKVKKNDERMLIATWLDGKRMISGERGKYMRSRQTFTTIDLEVFSDSQEGHPDFLEIFKHYVSSEGGRHVYGLTRNPATNEYMALLDYERDSAYGSCAHCNRYNTSKAWCLSCDRYKMTQGWTSGNENVDNCIKEFQLKANDYERAIEWIPFNRLVDIQENGEGMFTATWLDGRRTITGEHGKYVQSRKPSNMVELKILHGSQENHTDFLQRFKKQMQLENNKVYGITQNPDTEEYLM</sequence>